<organism evidence="2 3">
    <name type="scientific">Brassica cretica</name>
    <name type="common">Mustard</name>
    <dbReference type="NCBI Taxonomy" id="69181"/>
    <lineage>
        <taxon>Eukaryota</taxon>
        <taxon>Viridiplantae</taxon>
        <taxon>Streptophyta</taxon>
        <taxon>Embryophyta</taxon>
        <taxon>Tracheophyta</taxon>
        <taxon>Spermatophyta</taxon>
        <taxon>Magnoliopsida</taxon>
        <taxon>eudicotyledons</taxon>
        <taxon>Gunneridae</taxon>
        <taxon>Pentapetalae</taxon>
        <taxon>rosids</taxon>
        <taxon>malvids</taxon>
        <taxon>Brassicales</taxon>
        <taxon>Brassicaceae</taxon>
        <taxon>Brassiceae</taxon>
        <taxon>Brassica</taxon>
    </lineage>
</organism>
<comment type="caution">
    <text evidence="2">The sequence shown here is derived from an EMBL/GenBank/DDBJ whole genome shotgun (WGS) entry which is preliminary data.</text>
</comment>
<accession>A0A8S9N723</accession>
<feature type="transmembrane region" description="Helical" evidence="1">
    <location>
        <begin position="238"/>
        <end position="260"/>
    </location>
</feature>
<dbReference type="Proteomes" id="UP000712600">
    <property type="component" value="Unassembled WGS sequence"/>
</dbReference>
<proteinExistence type="predicted"/>
<keyword evidence="1" id="KW-1133">Transmembrane helix</keyword>
<evidence type="ECO:0000313" key="2">
    <source>
        <dbReference type="EMBL" id="KAF3489548.1"/>
    </source>
</evidence>
<name>A0A8S9N723_BRACR</name>
<evidence type="ECO:0000256" key="1">
    <source>
        <dbReference type="SAM" id="Phobius"/>
    </source>
</evidence>
<sequence>MFAGLPEASNFVGRRAAKVPWIYGSLFSWSEMHFRLLELPFEITLFGDPACYFLGEIFSTRSSSYMSFPEIELDPLTGGGRLLDPSCFTSSLEDFGSSVARGISVLSLAGDFQKFLRSRNVRIVRWKLWEHLDILGGSIVFVSSALGFVYWIGEHASQLVILFTCPIGRSQVVSLCFRKQTVVKAHILWNLILEISSSRTGFSSRLGNVSGFGTAVVIEVDTGPREVCVEIFEWEVCYMWLLVSSLWIMIIAVMVGSIINHSRSGWLSRRLFDFQIHKSSSQKSFVINACKRPKGAQGIVFDILEILRPL</sequence>
<dbReference type="EMBL" id="QGKX02002183">
    <property type="protein sequence ID" value="KAF3489548.1"/>
    <property type="molecule type" value="Genomic_DNA"/>
</dbReference>
<reference evidence="2" key="1">
    <citation type="submission" date="2019-12" db="EMBL/GenBank/DDBJ databases">
        <title>Genome sequencing and annotation of Brassica cretica.</title>
        <authorList>
            <person name="Studholme D.J."/>
            <person name="Sarris P."/>
        </authorList>
    </citation>
    <scope>NUCLEOTIDE SEQUENCE</scope>
    <source>
        <strain evidence="2">PFS-109/04</strain>
        <tissue evidence="2">Leaf</tissue>
    </source>
</reference>
<keyword evidence="1" id="KW-0812">Transmembrane</keyword>
<gene>
    <name evidence="2" type="ORF">F2Q69_00053564</name>
</gene>
<evidence type="ECO:0000313" key="3">
    <source>
        <dbReference type="Proteomes" id="UP000712600"/>
    </source>
</evidence>
<protein>
    <submittedName>
        <fullName evidence="2">Uncharacterized protein</fullName>
    </submittedName>
</protein>
<keyword evidence="1" id="KW-0472">Membrane</keyword>
<dbReference type="AlphaFoldDB" id="A0A8S9N723"/>